<gene>
    <name evidence="2" type="ORF">LQE99_06860</name>
</gene>
<evidence type="ECO:0000256" key="1">
    <source>
        <dbReference type="SAM" id="Phobius"/>
    </source>
</evidence>
<feature type="transmembrane region" description="Helical" evidence="1">
    <location>
        <begin position="30"/>
        <end position="51"/>
    </location>
</feature>
<keyword evidence="1" id="KW-1133">Transmembrane helix</keyword>
<keyword evidence="3" id="KW-1185">Reference proteome</keyword>
<keyword evidence="1" id="KW-0812">Transmembrane</keyword>
<organism evidence="2 3">
    <name type="scientific">Amedibacillus hominis</name>
    <dbReference type="NCBI Taxonomy" id="2897776"/>
    <lineage>
        <taxon>Bacteria</taxon>
        <taxon>Bacillati</taxon>
        <taxon>Bacillota</taxon>
        <taxon>Erysipelotrichia</taxon>
        <taxon>Erysipelotrichales</taxon>
        <taxon>Erysipelotrichaceae</taxon>
        <taxon>Amedibacillus</taxon>
    </lineage>
</organism>
<accession>A0ABS9R7U3</accession>
<keyword evidence="1" id="KW-0472">Membrane</keyword>
<dbReference type="RefSeq" id="WP_117452735.1">
    <property type="nucleotide sequence ID" value="NZ_JAKVPQ010000004.1"/>
</dbReference>
<reference evidence="2 3" key="1">
    <citation type="submission" date="2022-02" db="EMBL/GenBank/DDBJ databases">
        <title>Genome of Erysipelotrichaceae sp. nov. NSJ-176 isolated from human feces.</title>
        <authorList>
            <person name="Abdugheni R."/>
        </authorList>
    </citation>
    <scope>NUCLEOTIDE SEQUENCE [LARGE SCALE GENOMIC DNA]</scope>
    <source>
        <strain evidence="2 3">NSJ-176</strain>
    </source>
</reference>
<feature type="transmembrane region" description="Helical" evidence="1">
    <location>
        <begin position="7"/>
        <end position="24"/>
    </location>
</feature>
<sequence>MDDVKRLGFPVLVIVVSAVLTKLIETYLTGAFVSTLLIIVTVSALFMFGVSLNRNRKKKSNAIFRKVFAVVVVVLLLFTQLGYFRIPYVSDWMAYLGMGAFYINMLYIFCGYLFVD</sequence>
<evidence type="ECO:0000313" key="3">
    <source>
        <dbReference type="Proteomes" id="UP001202402"/>
    </source>
</evidence>
<evidence type="ECO:0000313" key="2">
    <source>
        <dbReference type="EMBL" id="MCH4284849.1"/>
    </source>
</evidence>
<comment type="caution">
    <text evidence="2">The sequence shown here is derived from an EMBL/GenBank/DDBJ whole genome shotgun (WGS) entry which is preliminary data.</text>
</comment>
<name>A0ABS9R7U3_9FIRM</name>
<protein>
    <submittedName>
        <fullName evidence="2">Amino acid permease</fullName>
    </submittedName>
</protein>
<dbReference type="EMBL" id="JAKVPQ010000004">
    <property type="protein sequence ID" value="MCH4284849.1"/>
    <property type="molecule type" value="Genomic_DNA"/>
</dbReference>
<feature type="transmembrane region" description="Helical" evidence="1">
    <location>
        <begin position="63"/>
        <end position="86"/>
    </location>
</feature>
<feature type="transmembrane region" description="Helical" evidence="1">
    <location>
        <begin position="92"/>
        <end position="115"/>
    </location>
</feature>
<dbReference type="Proteomes" id="UP001202402">
    <property type="component" value="Unassembled WGS sequence"/>
</dbReference>
<proteinExistence type="predicted"/>